<dbReference type="AlphaFoldDB" id="A0A9W9KSH5"/>
<organism evidence="1 2">
    <name type="scientific">Penicillium atrosanguineum</name>
    <dbReference type="NCBI Taxonomy" id="1132637"/>
    <lineage>
        <taxon>Eukaryota</taxon>
        <taxon>Fungi</taxon>
        <taxon>Dikarya</taxon>
        <taxon>Ascomycota</taxon>
        <taxon>Pezizomycotina</taxon>
        <taxon>Eurotiomycetes</taxon>
        <taxon>Eurotiomycetidae</taxon>
        <taxon>Eurotiales</taxon>
        <taxon>Aspergillaceae</taxon>
        <taxon>Penicillium</taxon>
    </lineage>
</organism>
<evidence type="ECO:0000313" key="2">
    <source>
        <dbReference type="Proteomes" id="UP001147746"/>
    </source>
</evidence>
<evidence type="ECO:0000313" key="1">
    <source>
        <dbReference type="EMBL" id="KAJ5299048.1"/>
    </source>
</evidence>
<sequence length="388" mass="44405">MSNSPTIVKIPWDGVEGEPIHIEDLQSQLQNIPRDTRYLRIDEDAPSADDWALLGSHFTGVENLELESGFNEDLRDQIPLHWPLQRLELRSAIAEVITTPFIREGRVPHLSLLLTCGLRFEGPTSDELQMQHEEAVKRGDNEEEFFTVGEGTPEERKIQVTFLPTLVCDWMNDHFCGADSKKDRENKPSSCLINMETLEIFENDAMDAFSRMAMALPHIVSNLRTLRIRSTSGLDFHYLTEEAFRYTLPTLENLETFNFTVGEVFDDPTYLPTLHKFLPPNLTTLYIRGPTSLCQSEQWSDWLKSFESDTFLPKLQKMAFILDLHYGDVLASSSRRKNIVPPSDALEQAREACRHLCDIAQKRGISIVDMPVEHINAGDLFMPVDPRW</sequence>
<comment type="caution">
    <text evidence="1">The sequence shown here is derived from an EMBL/GenBank/DDBJ whole genome shotgun (WGS) entry which is preliminary data.</text>
</comment>
<reference evidence="1" key="1">
    <citation type="submission" date="2022-12" db="EMBL/GenBank/DDBJ databases">
        <authorList>
            <person name="Petersen C."/>
        </authorList>
    </citation>
    <scope>NUCLEOTIDE SEQUENCE</scope>
    <source>
        <strain evidence="1">IBT 21472</strain>
    </source>
</reference>
<gene>
    <name evidence="1" type="ORF">N7476_010605</name>
</gene>
<name>A0A9W9KSH5_9EURO</name>
<protein>
    <submittedName>
        <fullName evidence="1">Uncharacterized protein</fullName>
    </submittedName>
</protein>
<dbReference type="EMBL" id="JAPZBO010000010">
    <property type="protein sequence ID" value="KAJ5299048.1"/>
    <property type="molecule type" value="Genomic_DNA"/>
</dbReference>
<accession>A0A9W9KSH5</accession>
<dbReference type="OrthoDB" id="4579491at2759"/>
<proteinExistence type="predicted"/>
<dbReference type="Proteomes" id="UP001147746">
    <property type="component" value="Unassembled WGS sequence"/>
</dbReference>
<keyword evidence="2" id="KW-1185">Reference proteome</keyword>
<reference evidence="1" key="2">
    <citation type="journal article" date="2023" name="IMA Fungus">
        <title>Comparative genomic study of the Penicillium genus elucidates a diverse pangenome and 15 lateral gene transfer events.</title>
        <authorList>
            <person name="Petersen C."/>
            <person name="Sorensen T."/>
            <person name="Nielsen M.R."/>
            <person name="Sondergaard T.E."/>
            <person name="Sorensen J.L."/>
            <person name="Fitzpatrick D.A."/>
            <person name="Frisvad J.C."/>
            <person name="Nielsen K.L."/>
        </authorList>
    </citation>
    <scope>NUCLEOTIDE SEQUENCE</scope>
    <source>
        <strain evidence="1">IBT 21472</strain>
    </source>
</reference>